<sequence length="378" mass="43530">MSDVTFLFLDLFYSDHFDVELSTSWVRSIIQPGAFYVLILWTKDISKKSVIEERLKEMNLMPYSLIIKNKGDYAINSSMKYDYTNLLVSIDQELKKISAIEEILIWKNALKQAANIVLGGLISERTQEFTDKLKKVIESHGGKSISNASEPMLKRSTLFEALNNVLLSNIPQFDANFEISDENKKGLYDLSSITSNTIDRKLNSWFHFSLRSDLEGKTLPGIIAKNKSSLLKQLYSITDDEIVRELISPQVSSAGTIIEDIVLNITRPCDYSQNKYGKNLKLLSGIIIRHPLRKNNEKRDIKLNDKKYKCILKFDHLYHNDIDDDLTLIFDLRYCFSIPVSIYKKSFDNKKMLNRELLSDIQVTYGNYVSQLGYTKII</sequence>
<dbReference type="AlphaFoldDB" id="A0A414L621"/>
<reference evidence="1 2" key="1">
    <citation type="submission" date="2018-08" db="EMBL/GenBank/DDBJ databases">
        <title>A genome reference for cultivated species of the human gut microbiota.</title>
        <authorList>
            <person name="Zou Y."/>
            <person name="Xue W."/>
            <person name="Luo G."/>
        </authorList>
    </citation>
    <scope>NUCLEOTIDE SEQUENCE [LARGE SCALE GENOMIC DNA]</scope>
    <source>
        <strain evidence="1 2">AM27-17</strain>
    </source>
</reference>
<dbReference type="RefSeq" id="WP_118222818.1">
    <property type="nucleotide sequence ID" value="NZ_QSKV01000011.1"/>
</dbReference>
<name>A0A414L621_9BACE</name>
<dbReference type="EMBL" id="QSKV01000011">
    <property type="protein sequence ID" value="RHE90034.1"/>
    <property type="molecule type" value="Genomic_DNA"/>
</dbReference>
<gene>
    <name evidence="1" type="ORF">DW712_15865</name>
</gene>
<dbReference type="Proteomes" id="UP000285650">
    <property type="component" value="Unassembled WGS sequence"/>
</dbReference>
<evidence type="ECO:0000313" key="2">
    <source>
        <dbReference type="Proteomes" id="UP000285650"/>
    </source>
</evidence>
<proteinExistence type="predicted"/>
<organism evidence="1 2">
    <name type="scientific">Bacteroides intestinalis</name>
    <dbReference type="NCBI Taxonomy" id="329854"/>
    <lineage>
        <taxon>Bacteria</taxon>
        <taxon>Pseudomonadati</taxon>
        <taxon>Bacteroidota</taxon>
        <taxon>Bacteroidia</taxon>
        <taxon>Bacteroidales</taxon>
        <taxon>Bacteroidaceae</taxon>
        <taxon>Bacteroides</taxon>
    </lineage>
</organism>
<comment type="caution">
    <text evidence="1">The sequence shown here is derived from an EMBL/GenBank/DDBJ whole genome shotgun (WGS) entry which is preliminary data.</text>
</comment>
<accession>A0A414L621</accession>
<evidence type="ECO:0000313" key="1">
    <source>
        <dbReference type="EMBL" id="RHE90034.1"/>
    </source>
</evidence>
<protein>
    <submittedName>
        <fullName evidence="1">Uncharacterized protein</fullName>
    </submittedName>
</protein>